<keyword evidence="6 7" id="KW-0472">Membrane</keyword>
<dbReference type="PANTHER" id="PTHR43744:SF8">
    <property type="entry name" value="SN-GLYCEROL-3-PHOSPHATE TRANSPORT SYSTEM PERMEASE PROTEIN UGPE"/>
    <property type="match status" value="1"/>
</dbReference>
<dbReference type="Pfam" id="PF00528">
    <property type="entry name" value="BPD_transp_1"/>
    <property type="match status" value="1"/>
</dbReference>
<reference evidence="10 11" key="1">
    <citation type="submission" date="2019-10" db="EMBL/GenBank/DDBJ databases">
        <title>Whole genome shotgun sequence of Acrocarpospora macrocephala NBRC 16266.</title>
        <authorList>
            <person name="Ichikawa N."/>
            <person name="Kimura A."/>
            <person name="Kitahashi Y."/>
            <person name="Komaki H."/>
            <person name="Oguchi A."/>
        </authorList>
    </citation>
    <scope>NUCLEOTIDE SEQUENCE [LARGE SCALE GENOMIC DNA]</scope>
    <source>
        <strain evidence="10 11">NBRC 16266</strain>
    </source>
</reference>
<evidence type="ECO:0000256" key="6">
    <source>
        <dbReference type="ARBA" id="ARBA00023136"/>
    </source>
</evidence>
<evidence type="ECO:0000256" key="2">
    <source>
        <dbReference type="ARBA" id="ARBA00022448"/>
    </source>
</evidence>
<evidence type="ECO:0000256" key="1">
    <source>
        <dbReference type="ARBA" id="ARBA00004651"/>
    </source>
</evidence>
<keyword evidence="3" id="KW-1003">Cell membrane</keyword>
<dbReference type="PROSITE" id="PS50928">
    <property type="entry name" value="ABC_TM1"/>
    <property type="match status" value="1"/>
</dbReference>
<organism evidence="10 11">
    <name type="scientific">Acrocarpospora macrocephala</name>
    <dbReference type="NCBI Taxonomy" id="150177"/>
    <lineage>
        <taxon>Bacteria</taxon>
        <taxon>Bacillati</taxon>
        <taxon>Actinomycetota</taxon>
        <taxon>Actinomycetes</taxon>
        <taxon>Streptosporangiales</taxon>
        <taxon>Streptosporangiaceae</taxon>
        <taxon>Acrocarpospora</taxon>
    </lineage>
</organism>
<feature type="transmembrane region" description="Helical" evidence="7">
    <location>
        <begin position="38"/>
        <end position="59"/>
    </location>
</feature>
<dbReference type="Proteomes" id="UP000331127">
    <property type="component" value="Unassembled WGS sequence"/>
</dbReference>
<keyword evidence="4 7" id="KW-0812">Transmembrane</keyword>
<protein>
    <submittedName>
        <fullName evidence="10">Sugar ABC transporter permease</fullName>
    </submittedName>
</protein>
<gene>
    <name evidence="10" type="ORF">Amac_078680</name>
</gene>
<feature type="domain" description="ABC transmembrane type-1" evidence="9">
    <location>
        <begin position="100"/>
        <end position="289"/>
    </location>
</feature>
<feature type="region of interest" description="Disordered" evidence="8">
    <location>
        <begin position="1"/>
        <end position="31"/>
    </location>
</feature>
<comment type="subcellular location">
    <subcellularLocation>
        <location evidence="1 7">Cell membrane</location>
        <topology evidence="1 7">Multi-pass membrane protein</topology>
    </subcellularLocation>
</comment>
<sequence length="304" mass="33733">MTIQKLSRQSANATTTGRKQRKPSRGATRNRPNHLPQIVLVGLLSIGGLAMVLPFVWMVTTSLSRQSNSAMPRTPTFWPPDPSLFNYEVAATSLPIERFYLNSLIVVGLTTVGYLFCSALTGYAFAKGRFPGKSFFFIAFLSTLLLPFETRMIPLYDLMSTLNWNNTYWALIMPFLAGGFGTFLMRQHISNLPDELIHAARLDGASEFRIFLQLVLPLCKPALAALAIINIIWRWNDLLWPLLVTSERDMYTVTQGLAMAGRSTGIHTGVALATATMAVLPVMIIYVILQRQIIQGIAMSGMKG</sequence>
<keyword evidence="2 7" id="KW-0813">Transport</keyword>
<dbReference type="GO" id="GO:0055085">
    <property type="term" value="P:transmembrane transport"/>
    <property type="evidence" value="ECO:0007669"/>
    <property type="project" value="InterPro"/>
</dbReference>
<dbReference type="SUPFAM" id="SSF161098">
    <property type="entry name" value="MetI-like"/>
    <property type="match status" value="1"/>
</dbReference>
<evidence type="ECO:0000256" key="8">
    <source>
        <dbReference type="SAM" id="MobiDB-lite"/>
    </source>
</evidence>
<keyword evidence="11" id="KW-1185">Reference proteome</keyword>
<evidence type="ECO:0000256" key="3">
    <source>
        <dbReference type="ARBA" id="ARBA00022475"/>
    </source>
</evidence>
<feature type="transmembrane region" description="Helical" evidence="7">
    <location>
        <begin position="99"/>
        <end position="123"/>
    </location>
</feature>
<evidence type="ECO:0000256" key="4">
    <source>
        <dbReference type="ARBA" id="ARBA00022692"/>
    </source>
</evidence>
<evidence type="ECO:0000313" key="10">
    <source>
        <dbReference type="EMBL" id="GES14271.1"/>
    </source>
</evidence>
<keyword evidence="5 7" id="KW-1133">Transmembrane helix</keyword>
<evidence type="ECO:0000259" key="9">
    <source>
        <dbReference type="PROSITE" id="PS50928"/>
    </source>
</evidence>
<feature type="compositionally biased region" description="Polar residues" evidence="8">
    <location>
        <begin position="1"/>
        <end position="17"/>
    </location>
</feature>
<accession>A0A5M3X3P9</accession>
<dbReference type="AlphaFoldDB" id="A0A5M3X3P9"/>
<dbReference type="PANTHER" id="PTHR43744">
    <property type="entry name" value="ABC TRANSPORTER PERMEASE PROTEIN MG189-RELATED-RELATED"/>
    <property type="match status" value="1"/>
</dbReference>
<dbReference type="Gene3D" id="1.10.3720.10">
    <property type="entry name" value="MetI-like"/>
    <property type="match status" value="1"/>
</dbReference>
<evidence type="ECO:0000313" key="11">
    <source>
        <dbReference type="Proteomes" id="UP000331127"/>
    </source>
</evidence>
<comment type="similarity">
    <text evidence="7">Belongs to the binding-protein-dependent transport system permease family.</text>
</comment>
<dbReference type="InterPro" id="IPR035906">
    <property type="entry name" value="MetI-like_sf"/>
</dbReference>
<feature type="transmembrane region" description="Helical" evidence="7">
    <location>
        <begin position="168"/>
        <end position="189"/>
    </location>
</feature>
<dbReference type="CDD" id="cd06261">
    <property type="entry name" value="TM_PBP2"/>
    <property type="match status" value="1"/>
</dbReference>
<proteinExistence type="inferred from homology"/>
<feature type="transmembrane region" description="Helical" evidence="7">
    <location>
        <begin position="135"/>
        <end position="156"/>
    </location>
</feature>
<name>A0A5M3X3P9_9ACTN</name>
<dbReference type="GO" id="GO:0005886">
    <property type="term" value="C:plasma membrane"/>
    <property type="evidence" value="ECO:0007669"/>
    <property type="project" value="UniProtKB-SubCell"/>
</dbReference>
<feature type="transmembrane region" description="Helical" evidence="7">
    <location>
        <begin position="266"/>
        <end position="289"/>
    </location>
</feature>
<comment type="caution">
    <text evidence="10">The sequence shown here is derived from an EMBL/GenBank/DDBJ whole genome shotgun (WGS) entry which is preliminary data.</text>
</comment>
<dbReference type="InterPro" id="IPR000515">
    <property type="entry name" value="MetI-like"/>
</dbReference>
<evidence type="ECO:0000256" key="7">
    <source>
        <dbReference type="RuleBase" id="RU363032"/>
    </source>
</evidence>
<dbReference type="EMBL" id="BLAE01000056">
    <property type="protein sequence ID" value="GES14271.1"/>
    <property type="molecule type" value="Genomic_DNA"/>
</dbReference>
<evidence type="ECO:0000256" key="5">
    <source>
        <dbReference type="ARBA" id="ARBA00022989"/>
    </source>
</evidence>
<dbReference type="OrthoDB" id="3524874at2"/>
<feature type="transmembrane region" description="Helical" evidence="7">
    <location>
        <begin position="210"/>
        <end position="233"/>
    </location>
</feature>